<protein>
    <submittedName>
        <fullName evidence="2">Uncharacterized protein DUF3710</fullName>
    </submittedName>
</protein>
<organism evidence="2 3">
    <name type="scientific">Actinocrispum wychmicini</name>
    <dbReference type="NCBI Taxonomy" id="1213861"/>
    <lineage>
        <taxon>Bacteria</taxon>
        <taxon>Bacillati</taxon>
        <taxon>Actinomycetota</taxon>
        <taxon>Actinomycetes</taxon>
        <taxon>Pseudonocardiales</taxon>
        <taxon>Pseudonocardiaceae</taxon>
        <taxon>Actinocrispum</taxon>
    </lineage>
</organism>
<name>A0A4R2J2F8_9PSEU</name>
<dbReference type="InterPro" id="IPR022183">
    <property type="entry name" value="DUF3710"/>
</dbReference>
<evidence type="ECO:0000313" key="3">
    <source>
        <dbReference type="Proteomes" id="UP000295680"/>
    </source>
</evidence>
<dbReference type="AlphaFoldDB" id="A0A4R2J2F8"/>
<feature type="compositionally biased region" description="Basic residues" evidence="1">
    <location>
        <begin position="1"/>
        <end position="10"/>
    </location>
</feature>
<evidence type="ECO:0000313" key="2">
    <source>
        <dbReference type="EMBL" id="TCO52511.1"/>
    </source>
</evidence>
<comment type="caution">
    <text evidence="2">The sequence shown here is derived from an EMBL/GenBank/DDBJ whole genome shotgun (WGS) entry which is preliminary data.</text>
</comment>
<dbReference type="OrthoDB" id="8480367at2"/>
<evidence type="ECO:0000256" key="1">
    <source>
        <dbReference type="SAM" id="MobiDB-lite"/>
    </source>
</evidence>
<gene>
    <name evidence="2" type="ORF">EV192_112243</name>
</gene>
<sequence length="215" mass="23067">MALFGRRRNKRPAEQPDEQDYSDYSDEGDEFEPNQGDLEELAGPFDGDVPDDGIARLDLGSLLLPVPEGAQLQVKMAQQGVVEAIFVITPSGQFTVQAYAAPRSGGLWEGACGQLAEQLKADGANVRSTSGEWGQELMASIGDMAMRVIGVDGPRWMLRAHVAGPQDQAAQAAHSLRTMVRGTVVVRGSQPWPVSEPLPIQLPPEIAQHIEAQGG</sequence>
<accession>A0A4R2J2F8</accession>
<feature type="compositionally biased region" description="Acidic residues" evidence="1">
    <location>
        <begin position="15"/>
        <end position="40"/>
    </location>
</feature>
<feature type="region of interest" description="Disordered" evidence="1">
    <location>
        <begin position="1"/>
        <end position="50"/>
    </location>
</feature>
<dbReference type="Pfam" id="PF12502">
    <property type="entry name" value="DUF3710"/>
    <property type="match status" value="1"/>
</dbReference>
<dbReference type="RefSeq" id="WP_132124432.1">
    <property type="nucleotide sequence ID" value="NZ_SLWS01000012.1"/>
</dbReference>
<proteinExistence type="predicted"/>
<keyword evidence="3" id="KW-1185">Reference proteome</keyword>
<reference evidence="2 3" key="1">
    <citation type="submission" date="2019-03" db="EMBL/GenBank/DDBJ databases">
        <title>Genomic Encyclopedia of Type Strains, Phase IV (KMG-IV): sequencing the most valuable type-strain genomes for metagenomic binning, comparative biology and taxonomic classification.</title>
        <authorList>
            <person name="Goeker M."/>
        </authorList>
    </citation>
    <scope>NUCLEOTIDE SEQUENCE [LARGE SCALE GENOMIC DNA]</scope>
    <source>
        <strain evidence="2 3">DSM 45934</strain>
    </source>
</reference>
<dbReference type="Proteomes" id="UP000295680">
    <property type="component" value="Unassembled WGS sequence"/>
</dbReference>
<dbReference type="EMBL" id="SLWS01000012">
    <property type="protein sequence ID" value="TCO52511.1"/>
    <property type="molecule type" value="Genomic_DNA"/>
</dbReference>